<reference evidence="1" key="1">
    <citation type="submission" date="2019-08" db="EMBL/GenBank/DDBJ databases">
        <title>The genome of the North American firefly Photinus pyralis.</title>
        <authorList>
            <consortium name="Photinus pyralis genome working group"/>
            <person name="Fallon T.R."/>
            <person name="Sander Lower S.E."/>
            <person name="Weng J.-K."/>
        </authorList>
    </citation>
    <scope>NUCLEOTIDE SEQUENCE</scope>
    <source>
        <strain evidence="1">TRF0915ILg1</strain>
        <tissue evidence="1">Whole body</tissue>
    </source>
</reference>
<evidence type="ECO:0000313" key="2">
    <source>
        <dbReference type="Proteomes" id="UP000801492"/>
    </source>
</evidence>
<keyword evidence="2" id="KW-1185">Reference proteome</keyword>
<proteinExistence type="predicted"/>
<evidence type="ECO:0000313" key="1">
    <source>
        <dbReference type="EMBL" id="KAF2887789.1"/>
    </source>
</evidence>
<dbReference type="EMBL" id="VTPC01081788">
    <property type="protein sequence ID" value="KAF2887789.1"/>
    <property type="molecule type" value="Genomic_DNA"/>
</dbReference>
<organism evidence="1 2">
    <name type="scientific">Ignelater luminosus</name>
    <name type="common">Cucubano</name>
    <name type="synonym">Pyrophorus luminosus</name>
    <dbReference type="NCBI Taxonomy" id="2038154"/>
    <lineage>
        <taxon>Eukaryota</taxon>
        <taxon>Metazoa</taxon>
        <taxon>Ecdysozoa</taxon>
        <taxon>Arthropoda</taxon>
        <taxon>Hexapoda</taxon>
        <taxon>Insecta</taxon>
        <taxon>Pterygota</taxon>
        <taxon>Neoptera</taxon>
        <taxon>Endopterygota</taxon>
        <taxon>Coleoptera</taxon>
        <taxon>Polyphaga</taxon>
        <taxon>Elateriformia</taxon>
        <taxon>Elateroidea</taxon>
        <taxon>Elateridae</taxon>
        <taxon>Agrypninae</taxon>
        <taxon>Pyrophorini</taxon>
        <taxon>Ignelater</taxon>
    </lineage>
</organism>
<comment type="caution">
    <text evidence="1">The sequence shown here is derived from an EMBL/GenBank/DDBJ whole genome shotgun (WGS) entry which is preliminary data.</text>
</comment>
<dbReference type="Proteomes" id="UP000801492">
    <property type="component" value="Unassembled WGS sequence"/>
</dbReference>
<accession>A0A8K0G6F8</accession>
<gene>
    <name evidence="1" type="ORF">ILUMI_18384</name>
</gene>
<sequence>MVFPRKNFKAHMLTGAPSGTLDLAQPTEWTTGKLFANNVPHEHWLQLIAPRLREETKKWWKKARRSLKV</sequence>
<name>A0A8K0G6F8_IGNLU</name>
<dbReference type="AlphaFoldDB" id="A0A8K0G6F8"/>
<protein>
    <submittedName>
        <fullName evidence="1">Uncharacterized protein</fullName>
    </submittedName>
</protein>